<dbReference type="InterPro" id="IPR015890">
    <property type="entry name" value="Chorismate_C"/>
</dbReference>
<evidence type="ECO:0000259" key="12">
    <source>
        <dbReference type="Pfam" id="PF00425"/>
    </source>
</evidence>
<keyword evidence="15" id="KW-1185">Reference proteome</keyword>
<evidence type="ECO:0000313" key="15">
    <source>
        <dbReference type="Proteomes" id="UP000242146"/>
    </source>
</evidence>
<evidence type="ECO:0000256" key="3">
    <source>
        <dbReference type="ARBA" id="ARBA00005970"/>
    </source>
</evidence>
<keyword evidence="7" id="KW-0315">Glutamine amidotransferase</keyword>
<protein>
    <recommendedName>
        <fullName evidence="4">aminodeoxychorismate synthase</fullName>
        <ecNumber evidence="4">2.6.1.85</ecNumber>
    </recommendedName>
    <alternativeName>
        <fullName evidence="8">Para-aminobenzoate synthase</fullName>
    </alternativeName>
    <alternativeName>
        <fullName evidence="9">p-aminobenzoic acid synthase</fullName>
    </alternativeName>
</protein>
<evidence type="ECO:0000259" key="13">
    <source>
        <dbReference type="Pfam" id="PF04715"/>
    </source>
</evidence>
<evidence type="ECO:0000256" key="7">
    <source>
        <dbReference type="ARBA" id="ARBA00022962"/>
    </source>
</evidence>
<dbReference type="UniPathway" id="UPA00077">
    <property type="reaction ID" value="UER00149"/>
</dbReference>
<dbReference type="GO" id="GO:0046820">
    <property type="term" value="F:4-amino-4-deoxychorismate synthase activity"/>
    <property type="evidence" value="ECO:0007669"/>
    <property type="project" value="UniProtKB-EC"/>
</dbReference>
<dbReference type="PROSITE" id="PS51273">
    <property type="entry name" value="GATASE_TYPE_1"/>
    <property type="match status" value="1"/>
</dbReference>
<dbReference type="SUPFAM" id="SSF56322">
    <property type="entry name" value="ADC synthase"/>
    <property type="match status" value="1"/>
</dbReference>
<dbReference type="Gene3D" id="3.40.50.880">
    <property type="match status" value="1"/>
</dbReference>
<dbReference type="Gene3D" id="3.60.120.10">
    <property type="entry name" value="Anthranilate synthase"/>
    <property type="match status" value="1"/>
</dbReference>
<dbReference type="PANTHER" id="PTHR11236">
    <property type="entry name" value="AMINOBENZOATE/ANTHRANILATE SYNTHASE"/>
    <property type="match status" value="1"/>
</dbReference>
<dbReference type="GO" id="GO:0005737">
    <property type="term" value="C:cytoplasm"/>
    <property type="evidence" value="ECO:0007669"/>
    <property type="project" value="TreeGrafter"/>
</dbReference>
<organism evidence="14 15">
    <name type="scientific">Hesseltinella vesiculosa</name>
    <dbReference type="NCBI Taxonomy" id="101127"/>
    <lineage>
        <taxon>Eukaryota</taxon>
        <taxon>Fungi</taxon>
        <taxon>Fungi incertae sedis</taxon>
        <taxon>Mucoromycota</taxon>
        <taxon>Mucoromycotina</taxon>
        <taxon>Mucoromycetes</taxon>
        <taxon>Mucorales</taxon>
        <taxon>Cunninghamellaceae</taxon>
        <taxon>Hesseltinella</taxon>
    </lineage>
</organism>
<evidence type="ECO:0000256" key="6">
    <source>
        <dbReference type="ARBA" id="ARBA00022909"/>
    </source>
</evidence>
<dbReference type="CDD" id="cd01743">
    <property type="entry name" value="GATase1_Anthranilate_Synthase"/>
    <property type="match status" value="1"/>
</dbReference>
<dbReference type="InterPro" id="IPR005801">
    <property type="entry name" value="ADC_synthase"/>
</dbReference>
<feature type="domain" description="Glutamine amidotransferase" evidence="11">
    <location>
        <begin position="15"/>
        <end position="178"/>
    </location>
</feature>
<keyword evidence="6" id="KW-0289">Folate biosynthesis</keyword>
<dbReference type="InterPro" id="IPR019999">
    <property type="entry name" value="Anth_synth_I-like"/>
</dbReference>
<dbReference type="EMBL" id="MCGT01000040">
    <property type="protein sequence ID" value="ORX45887.1"/>
    <property type="molecule type" value="Genomic_DNA"/>
</dbReference>
<feature type="non-terminal residue" evidence="14">
    <location>
        <position position="1"/>
    </location>
</feature>
<comment type="catalytic activity">
    <reaction evidence="1">
        <text>chorismate + L-glutamine = 4-amino-4-deoxychorismate + L-glutamate</text>
        <dbReference type="Rhea" id="RHEA:11672"/>
        <dbReference type="ChEBI" id="CHEBI:29748"/>
        <dbReference type="ChEBI" id="CHEBI:29985"/>
        <dbReference type="ChEBI" id="CHEBI:58359"/>
        <dbReference type="ChEBI" id="CHEBI:58406"/>
        <dbReference type="EC" id="2.6.1.85"/>
    </reaction>
</comment>
<dbReference type="EC" id="2.6.1.85" evidence="4"/>
<name>A0A1X2G5Y4_9FUNG</name>
<sequence>MDLPECTPLNALRTLIIDNYDSYTFNLLQLMTNDVVVIRNDQYSWDEFCSSILPHFDNIIISPGPGRPDRSSDFGVCTSLLQAQMDPEQPQYHRPIFGICLGHQGLGHIFGGKVIHAPRIMHGRMSQIHCHNPVGAAYYSIFQSCQQPFWAVRYHSLVVDPTDVPACLLLTATCDENDADILALKNAAYLSDDTVQNMDHDSHHHFLPPVDIPASPSSTQTIMGFQHKSLPLWGVQFHPESVSTEHGTTMIANFMQQSYQWMLNTGRSLKSTKLPMSIRCLSVDQSTNKPPAPAPTFQLPRKLQIMRSIWVDPEFLAEELLNEESTFRGLDVNSVSWLDSSMKSSPYSQTSIMSVNPALTLRYSTAHRQVRLESRTQSYTFRLPAGETFFDYVSRWLQAMGEEAPVEMVLPDQADDQDRLAIQHLSFKGGLVGYFGYEMKRESMDGYHIPPAQQCHSQTCAPNSPCWESRLEPDAAFHLVDRFWTFDHAARRAYLCCVTRATTEPVAWPMVLIGPDSLPLWKTMATEADANAWFSAASEAMHATAFAQNQKRLAKTFADISPVSSPSQPTSPNANATSPMHAGLLAPDVQRQDYLQSIQQAVDAIQEGESYEICLTTRFRLDIDNSSPKKLWRMYTNHLRKNNPAPFSAMLQFGKECCLFSSSPERFLKVQDRIAEMKPIKGTMARCLKCVCTPHCDLGPLCQQRQQEEDNARKQSLWEDVKERAENLMIVDLIRNDLAQVCEPTSVQVPKLMYVETYEKVHHLVSTVRGTLRPNVHSVDALKKCFPPGSMTGAPKLRSVQLLDELEQHQRRGAYSGCLGFISLSGDIDFNVIIRTAVVTNNVDKQQANLSVGGGGAITFLSNPEQEWDETLLKTKSVAPSVKEYLDTIY</sequence>
<comment type="caution">
    <text evidence="14">The sequence shown here is derived from an EMBL/GenBank/DDBJ whole genome shotgun (WGS) entry which is preliminary data.</text>
</comment>
<feature type="domain" description="Glutamine amidotransferase" evidence="11">
    <location>
        <begin position="215"/>
        <end position="255"/>
    </location>
</feature>
<dbReference type="STRING" id="101127.A0A1X2G5Y4"/>
<dbReference type="InterPro" id="IPR029062">
    <property type="entry name" value="Class_I_gatase-like"/>
</dbReference>
<dbReference type="InterPro" id="IPR006221">
    <property type="entry name" value="TrpG/PapA_dom"/>
</dbReference>
<dbReference type="OrthoDB" id="64220at2759"/>
<evidence type="ECO:0000256" key="8">
    <source>
        <dbReference type="ARBA" id="ARBA00031329"/>
    </source>
</evidence>
<dbReference type="GO" id="GO:0046654">
    <property type="term" value="P:tetrahydrofolate biosynthetic process"/>
    <property type="evidence" value="ECO:0007669"/>
    <property type="project" value="UniProtKB-UniPathway"/>
</dbReference>
<comment type="similarity">
    <text evidence="3">In the C-terminal section; belongs to the anthranilate synthase component I family.</text>
</comment>
<dbReference type="SUPFAM" id="SSF52317">
    <property type="entry name" value="Class I glutamine amidotransferase-like"/>
    <property type="match status" value="1"/>
</dbReference>
<dbReference type="InterPro" id="IPR017926">
    <property type="entry name" value="GATASE"/>
</dbReference>
<dbReference type="GO" id="GO:0000162">
    <property type="term" value="P:L-tryptophan biosynthetic process"/>
    <property type="evidence" value="ECO:0007669"/>
    <property type="project" value="TreeGrafter"/>
</dbReference>
<dbReference type="Pfam" id="PF00117">
    <property type="entry name" value="GATase"/>
    <property type="match status" value="2"/>
</dbReference>
<feature type="region of interest" description="Disordered" evidence="10">
    <location>
        <begin position="560"/>
        <end position="581"/>
    </location>
</feature>
<dbReference type="Proteomes" id="UP000242146">
    <property type="component" value="Unassembled WGS sequence"/>
</dbReference>
<dbReference type="InterPro" id="IPR006805">
    <property type="entry name" value="Anth_synth_I_N"/>
</dbReference>
<gene>
    <name evidence="14" type="ORF">DM01DRAFT_1311517</name>
</gene>
<evidence type="ECO:0000256" key="2">
    <source>
        <dbReference type="ARBA" id="ARBA00005009"/>
    </source>
</evidence>
<keyword evidence="5" id="KW-0808">Transferase</keyword>
<reference evidence="14 15" key="1">
    <citation type="submission" date="2016-07" db="EMBL/GenBank/DDBJ databases">
        <title>Pervasive Adenine N6-methylation of Active Genes in Fungi.</title>
        <authorList>
            <consortium name="DOE Joint Genome Institute"/>
            <person name="Mondo S.J."/>
            <person name="Dannebaum R.O."/>
            <person name="Kuo R.C."/>
            <person name="Labutti K."/>
            <person name="Haridas S."/>
            <person name="Kuo A."/>
            <person name="Salamov A."/>
            <person name="Ahrendt S.R."/>
            <person name="Lipzen A."/>
            <person name="Sullivan W."/>
            <person name="Andreopoulos W.B."/>
            <person name="Clum A."/>
            <person name="Lindquist E."/>
            <person name="Daum C."/>
            <person name="Ramamoorthy G.K."/>
            <person name="Gryganskyi A."/>
            <person name="Culley D."/>
            <person name="Magnuson J.K."/>
            <person name="James T.Y."/>
            <person name="O'Malley M.A."/>
            <person name="Stajich J.E."/>
            <person name="Spatafora J.W."/>
            <person name="Visel A."/>
            <person name="Grigoriev I.V."/>
        </authorList>
    </citation>
    <scope>NUCLEOTIDE SEQUENCE [LARGE SCALE GENOMIC DNA]</scope>
    <source>
        <strain evidence="14 15">NRRL 3301</strain>
    </source>
</reference>
<evidence type="ECO:0000256" key="10">
    <source>
        <dbReference type="SAM" id="MobiDB-lite"/>
    </source>
</evidence>
<dbReference type="Pfam" id="PF04715">
    <property type="entry name" value="Anth_synt_I_N"/>
    <property type="match status" value="1"/>
</dbReference>
<proteinExistence type="inferred from homology"/>
<evidence type="ECO:0000313" key="14">
    <source>
        <dbReference type="EMBL" id="ORX45887.1"/>
    </source>
</evidence>
<evidence type="ECO:0000259" key="11">
    <source>
        <dbReference type="Pfam" id="PF00117"/>
    </source>
</evidence>
<dbReference type="AlphaFoldDB" id="A0A1X2G5Y4"/>
<dbReference type="PANTHER" id="PTHR11236:SF18">
    <property type="entry name" value="AMINODEOXYCHORISMATE SYNTHASE"/>
    <property type="match status" value="1"/>
</dbReference>
<dbReference type="GO" id="GO:0008153">
    <property type="term" value="P:4-aminobenzoate biosynthetic process"/>
    <property type="evidence" value="ECO:0007669"/>
    <property type="project" value="TreeGrafter"/>
</dbReference>
<evidence type="ECO:0000256" key="9">
    <source>
        <dbReference type="ARBA" id="ARBA00031904"/>
    </source>
</evidence>
<evidence type="ECO:0000256" key="5">
    <source>
        <dbReference type="ARBA" id="ARBA00022679"/>
    </source>
</evidence>
<comment type="pathway">
    <text evidence="2">Cofactor biosynthesis; tetrahydrofolate biosynthesis; 4-aminobenzoate from chorismate: step 1/2.</text>
</comment>
<feature type="domain" description="Chorismate-utilising enzyme C-terminal" evidence="12">
    <location>
        <begin position="591"/>
        <end position="874"/>
    </location>
</feature>
<evidence type="ECO:0000256" key="4">
    <source>
        <dbReference type="ARBA" id="ARBA00013139"/>
    </source>
</evidence>
<evidence type="ECO:0000256" key="1">
    <source>
        <dbReference type="ARBA" id="ARBA00001000"/>
    </source>
</evidence>
<dbReference type="GO" id="GO:0046656">
    <property type="term" value="P:folic acid biosynthetic process"/>
    <property type="evidence" value="ECO:0007669"/>
    <property type="project" value="UniProtKB-KW"/>
</dbReference>
<feature type="domain" description="Anthranilate synthase component I N-terminal" evidence="13">
    <location>
        <begin position="334"/>
        <end position="495"/>
    </location>
</feature>
<feature type="compositionally biased region" description="Low complexity" evidence="10">
    <location>
        <begin position="561"/>
        <end position="572"/>
    </location>
</feature>
<dbReference type="PRINTS" id="PR00095">
    <property type="entry name" value="ANTSNTHASEI"/>
</dbReference>
<accession>A0A1X2G5Y4</accession>
<dbReference type="Pfam" id="PF00425">
    <property type="entry name" value="Chorismate_bind"/>
    <property type="match status" value="1"/>
</dbReference>